<dbReference type="GO" id="GO:0004340">
    <property type="term" value="F:glucokinase activity"/>
    <property type="evidence" value="ECO:0007669"/>
    <property type="project" value="UniProtKB-EC"/>
</dbReference>
<evidence type="ECO:0000256" key="4">
    <source>
        <dbReference type="ARBA" id="ARBA00022679"/>
    </source>
</evidence>
<reference evidence="9" key="2">
    <citation type="submission" date="2021-04" db="EMBL/GenBank/DDBJ databases">
        <authorList>
            <person name="Gilroy R."/>
        </authorList>
    </citation>
    <scope>NUCLEOTIDE SEQUENCE</scope>
    <source>
        <strain evidence="9">ChiSjej3B21-8574</strain>
    </source>
</reference>
<proteinExistence type="inferred from homology"/>
<gene>
    <name evidence="9" type="ORF">H9754_09385</name>
</gene>
<dbReference type="PROSITE" id="PS01125">
    <property type="entry name" value="ROK"/>
    <property type="match status" value="1"/>
</dbReference>
<dbReference type="InterPro" id="IPR049874">
    <property type="entry name" value="ROK_cs"/>
</dbReference>
<keyword evidence="7" id="KW-0067">ATP-binding</keyword>
<evidence type="ECO:0000256" key="2">
    <source>
        <dbReference type="ARBA" id="ARBA00012323"/>
    </source>
</evidence>
<name>A0A9D2PHG5_9FIRM</name>
<reference evidence="9" key="1">
    <citation type="journal article" date="2021" name="PeerJ">
        <title>Extensive microbial diversity within the chicken gut microbiome revealed by metagenomics and culture.</title>
        <authorList>
            <person name="Gilroy R."/>
            <person name="Ravi A."/>
            <person name="Getino M."/>
            <person name="Pursley I."/>
            <person name="Horton D.L."/>
            <person name="Alikhan N.F."/>
            <person name="Baker D."/>
            <person name="Gharbi K."/>
            <person name="Hall N."/>
            <person name="Watson M."/>
            <person name="Adriaenssens E.M."/>
            <person name="Foster-Nyarko E."/>
            <person name="Jarju S."/>
            <person name="Secka A."/>
            <person name="Antonio M."/>
            <person name="Oren A."/>
            <person name="Chaudhuri R.R."/>
            <person name="La Ragione R."/>
            <person name="Hildebrand F."/>
            <person name="Pallen M.J."/>
        </authorList>
    </citation>
    <scope>NUCLEOTIDE SEQUENCE</scope>
    <source>
        <strain evidence="9">ChiSjej3B21-8574</strain>
    </source>
</reference>
<dbReference type="InterPro" id="IPR043129">
    <property type="entry name" value="ATPase_NBD"/>
</dbReference>
<dbReference type="GO" id="GO:0005737">
    <property type="term" value="C:cytoplasm"/>
    <property type="evidence" value="ECO:0007669"/>
    <property type="project" value="InterPro"/>
</dbReference>
<evidence type="ECO:0000313" key="9">
    <source>
        <dbReference type="EMBL" id="HJC50762.1"/>
    </source>
</evidence>
<evidence type="ECO:0000256" key="7">
    <source>
        <dbReference type="ARBA" id="ARBA00022840"/>
    </source>
</evidence>
<sequence>MKKIYGIDVGGTTVKMGLFSEDGTLMEKWEIPTRTEENGKYILQDIAEAVKKNMEKNQISKEDMAGVGVGVPGAVLEFTKVNECVNLGWGSVNVGEELSAMVGCPVKVSNDANVAALGELWTGAASDYKNAVMVTLGTGVGGGIIIDGHIVDGSRGYGGEIGHMTVDPADDRVCNCGKTGCLELYASATGIVYETKKALAASDEETALRDLDDITAKDIFDLAKEGDAFAMEQVDKLGQKLALAFGNIALMVDPEVFVIGGGVSRAGQILLDAISRHYGTYTFGKAKEGRFVLATLGNDAGIYGAASLMLS</sequence>
<organism evidence="9 10">
    <name type="scientific">Candidatus Anaerostipes avistercoris</name>
    <dbReference type="NCBI Taxonomy" id="2838462"/>
    <lineage>
        <taxon>Bacteria</taxon>
        <taxon>Bacillati</taxon>
        <taxon>Bacillota</taxon>
        <taxon>Clostridia</taxon>
        <taxon>Lachnospirales</taxon>
        <taxon>Lachnospiraceae</taxon>
        <taxon>Anaerostipes</taxon>
    </lineage>
</organism>
<keyword evidence="5" id="KW-0547">Nucleotide-binding</keyword>
<dbReference type="GO" id="GO:0005524">
    <property type="term" value="F:ATP binding"/>
    <property type="evidence" value="ECO:0007669"/>
    <property type="project" value="UniProtKB-KW"/>
</dbReference>
<dbReference type="NCBIfam" id="TIGR00744">
    <property type="entry name" value="ROK_glcA_fam"/>
    <property type="match status" value="1"/>
</dbReference>
<dbReference type="Gene3D" id="3.30.420.40">
    <property type="match status" value="2"/>
</dbReference>
<dbReference type="EC" id="2.7.1.2" evidence="2"/>
<dbReference type="GO" id="GO:0006096">
    <property type="term" value="P:glycolytic process"/>
    <property type="evidence" value="ECO:0007669"/>
    <property type="project" value="InterPro"/>
</dbReference>
<protein>
    <recommendedName>
        <fullName evidence="3">Glucokinase</fullName>
        <ecNumber evidence="2">2.7.1.2</ecNumber>
    </recommendedName>
    <alternativeName>
        <fullName evidence="8">Glucose kinase</fullName>
    </alternativeName>
</protein>
<comment type="caution">
    <text evidence="9">The sequence shown here is derived from an EMBL/GenBank/DDBJ whole genome shotgun (WGS) entry which is preliminary data.</text>
</comment>
<dbReference type="PANTHER" id="PTHR18964">
    <property type="entry name" value="ROK (REPRESSOR, ORF, KINASE) FAMILY"/>
    <property type="match status" value="1"/>
</dbReference>
<keyword evidence="6" id="KW-0418">Kinase</keyword>
<accession>A0A9D2PHG5</accession>
<evidence type="ECO:0000256" key="1">
    <source>
        <dbReference type="ARBA" id="ARBA00006479"/>
    </source>
</evidence>
<evidence type="ECO:0000313" key="10">
    <source>
        <dbReference type="Proteomes" id="UP000823904"/>
    </source>
</evidence>
<dbReference type="EMBL" id="DWWD01000036">
    <property type="protein sequence ID" value="HJC50762.1"/>
    <property type="molecule type" value="Genomic_DNA"/>
</dbReference>
<evidence type="ECO:0000256" key="6">
    <source>
        <dbReference type="ARBA" id="ARBA00022777"/>
    </source>
</evidence>
<comment type="similarity">
    <text evidence="1">Belongs to the ROK (NagC/XylR) family.</text>
</comment>
<dbReference type="InterPro" id="IPR004654">
    <property type="entry name" value="ROK_glcA"/>
</dbReference>
<evidence type="ECO:0000256" key="8">
    <source>
        <dbReference type="ARBA" id="ARBA00032386"/>
    </source>
</evidence>
<keyword evidence="4 9" id="KW-0808">Transferase</keyword>
<dbReference type="AlphaFoldDB" id="A0A9D2PHG5"/>
<dbReference type="Pfam" id="PF00480">
    <property type="entry name" value="ROK"/>
    <property type="match status" value="1"/>
</dbReference>
<dbReference type="PANTHER" id="PTHR18964:SF149">
    <property type="entry name" value="BIFUNCTIONAL UDP-N-ACETYLGLUCOSAMINE 2-EPIMERASE_N-ACETYLMANNOSAMINE KINASE"/>
    <property type="match status" value="1"/>
</dbReference>
<evidence type="ECO:0000256" key="5">
    <source>
        <dbReference type="ARBA" id="ARBA00022741"/>
    </source>
</evidence>
<evidence type="ECO:0000256" key="3">
    <source>
        <dbReference type="ARBA" id="ARBA00014701"/>
    </source>
</evidence>
<dbReference type="InterPro" id="IPR000600">
    <property type="entry name" value="ROK"/>
</dbReference>
<dbReference type="SUPFAM" id="SSF53067">
    <property type="entry name" value="Actin-like ATPase domain"/>
    <property type="match status" value="1"/>
</dbReference>
<dbReference type="Proteomes" id="UP000823904">
    <property type="component" value="Unassembled WGS sequence"/>
</dbReference>